<dbReference type="InterPro" id="IPR050498">
    <property type="entry name" value="Ycf3"/>
</dbReference>
<keyword evidence="5" id="KW-1185">Reference proteome</keyword>
<dbReference type="OrthoDB" id="9816462at2"/>
<feature type="repeat" description="TPR" evidence="3">
    <location>
        <begin position="293"/>
        <end position="326"/>
    </location>
</feature>
<name>A0A5R8QF81_9FIRM</name>
<evidence type="ECO:0000313" key="4">
    <source>
        <dbReference type="EMBL" id="TLG76699.1"/>
    </source>
</evidence>
<comment type="caution">
    <text evidence="4">The sequence shown here is derived from an EMBL/GenBank/DDBJ whole genome shotgun (WGS) entry which is preliminary data.</text>
</comment>
<feature type="repeat" description="TPR" evidence="3">
    <location>
        <begin position="146"/>
        <end position="179"/>
    </location>
</feature>
<dbReference type="PANTHER" id="PTHR44858">
    <property type="entry name" value="TETRATRICOPEPTIDE REPEAT PROTEIN 6"/>
    <property type="match status" value="1"/>
</dbReference>
<dbReference type="Gene3D" id="1.25.40.10">
    <property type="entry name" value="Tetratricopeptide repeat domain"/>
    <property type="match status" value="3"/>
</dbReference>
<dbReference type="PROSITE" id="PS51257">
    <property type="entry name" value="PROKAR_LIPOPROTEIN"/>
    <property type="match status" value="1"/>
</dbReference>
<proteinExistence type="predicted"/>
<dbReference type="InParanoid" id="A0A5R8QF81"/>
<keyword evidence="2 3" id="KW-0802">TPR repeat</keyword>
<feature type="repeat" description="TPR" evidence="3">
    <location>
        <begin position="259"/>
        <end position="292"/>
    </location>
</feature>
<dbReference type="PANTHER" id="PTHR44858:SF1">
    <property type="entry name" value="UDP-N-ACETYLGLUCOSAMINE--PEPTIDE N-ACETYLGLUCOSAMINYLTRANSFERASE SPINDLY-RELATED"/>
    <property type="match status" value="1"/>
</dbReference>
<dbReference type="SUPFAM" id="SSF48452">
    <property type="entry name" value="TPR-like"/>
    <property type="match status" value="2"/>
</dbReference>
<evidence type="ECO:0000256" key="1">
    <source>
        <dbReference type="ARBA" id="ARBA00022737"/>
    </source>
</evidence>
<dbReference type="Pfam" id="PF13432">
    <property type="entry name" value="TPR_16"/>
    <property type="match status" value="2"/>
</dbReference>
<protein>
    <submittedName>
        <fullName evidence="4">Tetratricopeptide repeat protein</fullName>
    </submittedName>
</protein>
<gene>
    <name evidence="4" type="ORF">FEZ08_03535</name>
</gene>
<organism evidence="4 5">
    <name type="scientific">Culicoidibacter larvae</name>
    <dbReference type="NCBI Taxonomy" id="2579976"/>
    <lineage>
        <taxon>Bacteria</taxon>
        <taxon>Bacillati</taxon>
        <taxon>Bacillota</taxon>
        <taxon>Culicoidibacteria</taxon>
        <taxon>Culicoidibacterales</taxon>
        <taxon>Culicoidibacteraceae</taxon>
        <taxon>Culicoidibacter</taxon>
    </lineage>
</organism>
<dbReference type="AlphaFoldDB" id="A0A5R8QF81"/>
<dbReference type="EMBL" id="VBWP01000002">
    <property type="protein sequence ID" value="TLG76699.1"/>
    <property type="molecule type" value="Genomic_DNA"/>
</dbReference>
<reference evidence="4 5" key="1">
    <citation type="submission" date="2019-05" db="EMBL/GenBank/DDBJ databases">
        <title>Culicoidintestinum kansasii gen. nov., sp. nov. from the gastrointestinal tract of the biting midge, Culicoides sonorensis.</title>
        <authorList>
            <person name="Neupane S."/>
            <person name="Ghosh A."/>
            <person name="Gunther S."/>
            <person name="Martin K."/>
            <person name="Zurek L."/>
        </authorList>
    </citation>
    <scope>NUCLEOTIDE SEQUENCE [LARGE SCALE GENOMIC DNA]</scope>
    <source>
        <strain evidence="4 5">CS-1</strain>
    </source>
</reference>
<dbReference type="SMART" id="SM00028">
    <property type="entry name" value="TPR"/>
    <property type="match status" value="7"/>
</dbReference>
<evidence type="ECO:0000256" key="3">
    <source>
        <dbReference type="PROSITE-ProRule" id="PRU00339"/>
    </source>
</evidence>
<evidence type="ECO:0000256" key="2">
    <source>
        <dbReference type="ARBA" id="ARBA00022803"/>
    </source>
</evidence>
<sequence>MKRTGGKTMDRRAPWGKCVLLFGVVLMTLLGCTTTVVDQNAVAINEAMAAGDAYYDAGDYQLAIDKYATVTDLDKDYLDAWINKARSEVALGQTAAARADLNTAKGIMEQTTAEYADVEGMIFWHDGKRDDAVKSFTESIAIKPTAYAYSNRGHVNYELHKLDEAKSDLTEAIKLNPDLAEPHHTLAQIAVDAGDYVNAKKYAESGLKLDAKDARNQAIIGYSTLMLIADDVTEEVRTQKEAQAWKELEAAKTLDAKEAVVYNYMGLYKAELGDYEEAKKLYDQAIGLNDKEATFYNNRGIAYYNLGKNGEALTDVNRAITLDKLNPEFFLGRGFILTTQGLEENAIADFKQAVKLDAKYIERVPGWLAAQVKSED</sequence>
<dbReference type="Proteomes" id="UP000306912">
    <property type="component" value="Unassembled WGS sequence"/>
</dbReference>
<dbReference type="Pfam" id="PF13181">
    <property type="entry name" value="TPR_8"/>
    <property type="match status" value="2"/>
</dbReference>
<accession>A0A5R8QF81</accession>
<dbReference type="InterPro" id="IPR011990">
    <property type="entry name" value="TPR-like_helical_dom_sf"/>
</dbReference>
<evidence type="ECO:0000313" key="5">
    <source>
        <dbReference type="Proteomes" id="UP000306912"/>
    </source>
</evidence>
<dbReference type="Pfam" id="PF00515">
    <property type="entry name" value="TPR_1"/>
    <property type="match status" value="1"/>
</dbReference>
<dbReference type="PROSITE" id="PS50005">
    <property type="entry name" value="TPR"/>
    <property type="match status" value="3"/>
</dbReference>
<keyword evidence="1" id="KW-0677">Repeat</keyword>
<dbReference type="InterPro" id="IPR019734">
    <property type="entry name" value="TPR_rpt"/>
</dbReference>